<accession>A0ABP9T2F1</accession>
<gene>
    <name evidence="1" type="ORF">GCM10023323_21640</name>
</gene>
<dbReference type="Proteomes" id="UP001499878">
    <property type="component" value="Unassembled WGS sequence"/>
</dbReference>
<evidence type="ECO:0000313" key="2">
    <source>
        <dbReference type="Proteomes" id="UP001499878"/>
    </source>
</evidence>
<name>A0ABP9T2F1_9ACTN</name>
<organism evidence="1 2">
    <name type="scientific">Streptomyces thinghirensis</name>
    <dbReference type="NCBI Taxonomy" id="551547"/>
    <lineage>
        <taxon>Bacteria</taxon>
        <taxon>Bacillati</taxon>
        <taxon>Actinomycetota</taxon>
        <taxon>Actinomycetes</taxon>
        <taxon>Kitasatosporales</taxon>
        <taxon>Streptomycetaceae</taxon>
        <taxon>Streptomyces</taxon>
    </lineage>
</organism>
<proteinExistence type="predicted"/>
<keyword evidence="2" id="KW-1185">Reference proteome</keyword>
<dbReference type="EMBL" id="BAABJR010000005">
    <property type="protein sequence ID" value="GAA5207180.1"/>
    <property type="molecule type" value="Genomic_DNA"/>
</dbReference>
<evidence type="ECO:0000313" key="1">
    <source>
        <dbReference type="EMBL" id="GAA5207180.1"/>
    </source>
</evidence>
<comment type="caution">
    <text evidence="1">The sequence shown here is derived from an EMBL/GenBank/DDBJ whole genome shotgun (WGS) entry which is preliminary data.</text>
</comment>
<reference evidence="2" key="1">
    <citation type="journal article" date="2019" name="Int. J. Syst. Evol. Microbiol.">
        <title>The Global Catalogue of Microorganisms (GCM) 10K type strain sequencing project: providing services to taxonomists for standard genome sequencing and annotation.</title>
        <authorList>
            <consortium name="The Broad Institute Genomics Platform"/>
            <consortium name="The Broad Institute Genome Sequencing Center for Infectious Disease"/>
            <person name="Wu L."/>
            <person name="Ma J."/>
        </authorList>
    </citation>
    <scope>NUCLEOTIDE SEQUENCE [LARGE SCALE GENOMIC DNA]</scope>
    <source>
        <strain evidence="2">JCM 18306</strain>
    </source>
</reference>
<sequence>MELAEGYVGYFSLQPPVGPVLALELCGMRVISNVQRTSAPPWGPLHVGNVGCGSLSRDSSRSFLLRLRPTGALPRTWERNSPCLARRRGLP</sequence>
<protein>
    <submittedName>
        <fullName evidence="1">Uncharacterized protein</fullName>
    </submittedName>
</protein>